<name>A0A317WP98_9EURO</name>
<organism evidence="1 2">
    <name type="scientific">Aspergillus heteromorphus CBS 117.55</name>
    <dbReference type="NCBI Taxonomy" id="1448321"/>
    <lineage>
        <taxon>Eukaryota</taxon>
        <taxon>Fungi</taxon>
        <taxon>Dikarya</taxon>
        <taxon>Ascomycota</taxon>
        <taxon>Pezizomycotina</taxon>
        <taxon>Eurotiomycetes</taxon>
        <taxon>Eurotiomycetidae</taxon>
        <taxon>Eurotiales</taxon>
        <taxon>Aspergillaceae</taxon>
        <taxon>Aspergillus</taxon>
        <taxon>Aspergillus subgen. Circumdati</taxon>
    </lineage>
</organism>
<comment type="caution">
    <text evidence="1">The sequence shown here is derived from an EMBL/GenBank/DDBJ whole genome shotgun (WGS) entry which is preliminary data.</text>
</comment>
<dbReference type="Gene3D" id="1.25.40.20">
    <property type="entry name" value="Ankyrin repeat-containing domain"/>
    <property type="match status" value="1"/>
</dbReference>
<dbReference type="SMART" id="SM00248">
    <property type="entry name" value="ANK"/>
    <property type="match status" value="3"/>
</dbReference>
<sequence length="412" mass="45905">MANYVEDMPLDQVLAKARVPPRQRYQSYGPGVGDIPMEVCLHVTACLGRSLDHLVKVEGTTFHRMMQADCQIAQPVLAGDKNANPAARDLLADFASTTKYPCLFEVEARYDLSMEDDDPNRVAKYISWGGYNANFAGSTLIPMLYYAVTHQKVKCVKFLLEQGADPNLKCAWRDGFALDYVLPLGVTDDNEAQVAIIEALVEWGGNMAYMNTFRTICALEREDLVFNVLANGTDIHNLKDSAGGTVLHMYASLPVFSLTTCTHILDQAVVDFVNRVDNNGQTALFRALDGDSVSHTKRQWLLHVGADPMIEDHFGRTAVDVAIAEGKTSAVTDLLHSPKTNIRLLNNRVKHHDPLVAAIMQENPEVITAVLWHEKLEVTERIRERALELMRVLGLPVERYAEAIRDAKVYLP</sequence>
<dbReference type="InterPro" id="IPR051616">
    <property type="entry name" value="Cul2-RING_E3_ligase_SR"/>
</dbReference>
<dbReference type="InterPro" id="IPR002110">
    <property type="entry name" value="Ankyrin_rpt"/>
</dbReference>
<dbReference type="PANTHER" id="PTHR46224">
    <property type="entry name" value="ANKYRIN REPEAT FAMILY PROTEIN"/>
    <property type="match status" value="1"/>
</dbReference>
<dbReference type="EMBL" id="MSFL01000005">
    <property type="protein sequence ID" value="PWY88233.1"/>
    <property type="molecule type" value="Genomic_DNA"/>
</dbReference>
<dbReference type="STRING" id="1448321.A0A317WP98"/>
<dbReference type="RefSeq" id="XP_025401769.1">
    <property type="nucleotide sequence ID" value="XM_025541701.1"/>
</dbReference>
<dbReference type="PANTHER" id="PTHR46224:SF64">
    <property type="entry name" value="IQ MOTIF AND ANKYRIN REPEAT DOMAIN-CONTAINING PROTEIN 1"/>
    <property type="match status" value="1"/>
</dbReference>
<evidence type="ECO:0000313" key="1">
    <source>
        <dbReference type="EMBL" id="PWY88233.1"/>
    </source>
</evidence>
<accession>A0A317WP98</accession>
<dbReference type="InterPro" id="IPR036770">
    <property type="entry name" value="Ankyrin_rpt-contain_sf"/>
</dbReference>
<evidence type="ECO:0000313" key="2">
    <source>
        <dbReference type="Proteomes" id="UP000247233"/>
    </source>
</evidence>
<dbReference type="OrthoDB" id="539213at2759"/>
<dbReference type="SUPFAM" id="SSF48403">
    <property type="entry name" value="Ankyrin repeat"/>
    <property type="match status" value="1"/>
</dbReference>
<keyword evidence="2" id="KW-1185">Reference proteome</keyword>
<dbReference type="AlphaFoldDB" id="A0A317WP98"/>
<reference evidence="1 2" key="1">
    <citation type="submission" date="2016-12" db="EMBL/GenBank/DDBJ databases">
        <title>The genomes of Aspergillus section Nigri reveals drivers in fungal speciation.</title>
        <authorList>
            <consortium name="DOE Joint Genome Institute"/>
            <person name="Vesth T.C."/>
            <person name="Nybo J."/>
            <person name="Theobald S."/>
            <person name="Brandl J."/>
            <person name="Frisvad J.C."/>
            <person name="Nielsen K.F."/>
            <person name="Lyhne E.K."/>
            <person name="Kogle M.E."/>
            <person name="Kuo A."/>
            <person name="Riley R."/>
            <person name="Clum A."/>
            <person name="Nolan M."/>
            <person name="Lipzen A."/>
            <person name="Salamov A."/>
            <person name="Henrissat B."/>
            <person name="Wiebenga A."/>
            <person name="De Vries R.P."/>
            <person name="Grigoriev I.V."/>
            <person name="Mortensen U.H."/>
            <person name="Andersen M.R."/>
            <person name="Baker S.E."/>
        </authorList>
    </citation>
    <scope>NUCLEOTIDE SEQUENCE [LARGE SCALE GENOMIC DNA]</scope>
    <source>
        <strain evidence="1 2">CBS 117.55</strain>
    </source>
</reference>
<dbReference type="Pfam" id="PF00023">
    <property type="entry name" value="Ank"/>
    <property type="match status" value="1"/>
</dbReference>
<dbReference type="GeneID" id="37063938"/>
<dbReference type="Proteomes" id="UP000247233">
    <property type="component" value="Unassembled WGS sequence"/>
</dbReference>
<protein>
    <submittedName>
        <fullName evidence="1">Ankyrin</fullName>
    </submittedName>
</protein>
<gene>
    <name evidence="1" type="ORF">BO70DRAFT_350622</name>
</gene>
<dbReference type="VEuPathDB" id="FungiDB:BO70DRAFT_350622"/>
<proteinExistence type="predicted"/>